<name>A0A7G9L975_9FLAO</name>
<dbReference type="Proteomes" id="UP000515808">
    <property type="component" value="Chromosome"/>
</dbReference>
<evidence type="ECO:0000256" key="1">
    <source>
        <dbReference type="SAM" id="Phobius"/>
    </source>
</evidence>
<keyword evidence="1" id="KW-0812">Transmembrane</keyword>
<keyword evidence="1" id="KW-1133">Transmembrane helix</keyword>
<dbReference type="AlphaFoldDB" id="A0A7G9L975"/>
<keyword evidence="1" id="KW-0472">Membrane</keyword>
<accession>A0A7G9L975</accession>
<feature type="transmembrane region" description="Helical" evidence="1">
    <location>
        <begin position="29"/>
        <end position="49"/>
    </location>
</feature>
<evidence type="ECO:0000313" key="2">
    <source>
        <dbReference type="EMBL" id="QNM85174.1"/>
    </source>
</evidence>
<feature type="transmembrane region" description="Helical" evidence="1">
    <location>
        <begin position="55"/>
        <end position="74"/>
    </location>
</feature>
<dbReference type="RefSeq" id="WP_187482087.1">
    <property type="nucleotide sequence ID" value="NZ_CP060695.1"/>
</dbReference>
<keyword evidence="3" id="KW-1185">Reference proteome</keyword>
<gene>
    <name evidence="2" type="ORF">H9W90_13405</name>
</gene>
<sequence>MSVNQEKNNEEEVDLGSLFVIIGRGFKNFFNFIGSIFKGIFHALISILIFLKLHIVKIAIAAIIGGVLGIFLEVKKSNTYGSDLLVEPNFKSARQLYNNVNYYNDLVKQKDTAGLAETFKLDKKIAATLKKFTIEPLRTEKDIIDSYNKFILDVDTLTVKSYTFDEFKASFSIYDYKIHKINVIAEKNDVFASLDDVIISSIVKNKYFGRLKSLTNENLNRTDSLLRQNLGQIDSLRKVYMQVMVEEARKQTNGTNIDLGGEKRTTKELELFDTNRRINSDLKSIVEDKSEKYEVINIISNFQPIGYEIKGITKNYTFILAVLGAAFMILFLLLRQLNNYLNNYKK</sequence>
<dbReference type="KEGG" id="ppec:H9W90_13405"/>
<feature type="transmembrane region" description="Helical" evidence="1">
    <location>
        <begin position="316"/>
        <end position="334"/>
    </location>
</feature>
<dbReference type="EMBL" id="CP060695">
    <property type="protein sequence ID" value="QNM85174.1"/>
    <property type="molecule type" value="Genomic_DNA"/>
</dbReference>
<proteinExistence type="predicted"/>
<reference evidence="2 3" key="1">
    <citation type="submission" date="2020-08" db="EMBL/GenBank/DDBJ databases">
        <title>Polaribacter sp. L12M9 isolated from gut of the Korean scallop.</title>
        <authorList>
            <person name="Jeong Y.S."/>
        </authorList>
    </citation>
    <scope>NUCLEOTIDE SEQUENCE [LARGE SCALE GENOMIC DNA]</scope>
    <source>
        <strain evidence="2 3">L12M9</strain>
    </source>
</reference>
<evidence type="ECO:0000313" key="3">
    <source>
        <dbReference type="Proteomes" id="UP000515808"/>
    </source>
</evidence>
<organism evidence="2 3">
    <name type="scientific">Polaribacter pectinis</name>
    <dbReference type="NCBI Taxonomy" id="2738844"/>
    <lineage>
        <taxon>Bacteria</taxon>
        <taxon>Pseudomonadati</taxon>
        <taxon>Bacteroidota</taxon>
        <taxon>Flavobacteriia</taxon>
        <taxon>Flavobacteriales</taxon>
        <taxon>Flavobacteriaceae</taxon>
    </lineage>
</organism>
<protein>
    <submittedName>
        <fullName evidence="2">Uncharacterized protein</fullName>
    </submittedName>
</protein>